<keyword evidence="3" id="KW-1185">Reference proteome</keyword>
<evidence type="ECO:0000313" key="3">
    <source>
        <dbReference type="Proteomes" id="UP000219252"/>
    </source>
</evidence>
<reference evidence="3" key="1">
    <citation type="submission" date="2017-08" db="EMBL/GenBank/DDBJ databases">
        <authorList>
            <person name="Varghese N."/>
            <person name="Submissions S."/>
        </authorList>
    </citation>
    <scope>NUCLEOTIDE SEQUENCE [LARGE SCALE GENOMIC DNA]</scope>
    <source>
        <strain evidence="3">JC23</strain>
    </source>
</reference>
<dbReference type="AlphaFoldDB" id="A0A285U9L9"/>
<name>A0A285U9L9_9BACL</name>
<proteinExistence type="predicted"/>
<evidence type="ECO:0000259" key="1">
    <source>
        <dbReference type="Pfam" id="PF13529"/>
    </source>
</evidence>
<dbReference type="InterPro" id="IPR039564">
    <property type="entry name" value="Peptidase_C39-like"/>
</dbReference>
<dbReference type="Gene3D" id="3.90.70.10">
    <property type="entry name" value="Cysteine proteinases"/>
    <property type="match status" value="1"/>
</dbReference>
<dbReference type="PANTHER" id="PTHR37806:SF1">
    <property type="entry name" value="PEPTIDASE C39-LIKE DOMAIN-CONTAINING PROTEIN"/>
    <property type="match status" value="1"/>
</dbReference>
<dbReference type="PROSITE" id="PS51257">
    <property type="entry name" value="PROKAR_LIPOPROTEIN"/>
    <property type="match status" value="1"/>
</dbReference>
<feature type="domain" description="Peptidase C39-like" evidence="1">
    <location>
        <begin position="147"/>
        <end position="315"/>
    </location>
</feature>
<evidence type="ECO:0000313" key="2">
    <source>
        <dbReference type="EMBL" id="SOC37246.1"/>
    </source>
</evidence>
<dbReference type="RefSeq" id="WP_097148751.1">
    <property type="nucleotide sequence ID" value="NZ_OBQC01000003.1"/>
</dbReference>
<accession>A0A285U9L9</accession>
<dbReference type="Pfam" id="PF13529">
    <property type="entry name" value="Peptidase_C39_2"/>
    <property type="match status" value="1"/>
</dbReference>
<dbReference type="EMBL" id="OBQC01000003">
    <property type="protein sequence ID" value="SOC37246.1"/>
    <property type="molecule type" value="Genomic_DNA"/>
</dbReference>
<dbReference type="PANTHER" id="PTHR37806">
    <property type="entry name" value="LMO0724 PROTEIN"/>
    <property type="match status" value="1"/>
</dbReference>
<protein>
    <submittedName>
        <fullName evidence="2">Uncharacterized protein YvpB</fullName>
    </submittedName>
</protein>
<dbReference type="OrthoDB" id="1164310at2"/>
<sequence>MLGKTNFVTKLILPLSCTVILFGCSSNEHTIKNEQPKVYSKQMSAEQPVSNNALTIHTVEFSSETSVKNVSVALFDFETGEKIATETVTEDGKATFDMVEPDKPYEVVIYKIELTGELSEQSREKFVFNPNEPVLTIETFNANSDNLAVPIVKQNPELPNGCEITSLTAIMNYYGIEVDKMTLANDYLPTTPVTKKANKLYGPDPYVSYAGDPSKKDGGYYVYAEPIIEVANQVLFENNSNFKALNLSQSSREEILSYVNSGVPVLTWATIDYKQARTHGHWVIEGTNKKHPIFMNLHAVVLIGYADGKVTVMNPLSGYETIDENVFFSTYKSLGSHAMAIL</sequence>
<organism evidence="2 3">
    <name type="scientific">Ureibacillus acetophenoni</name>
    <dbReference type="NCBI Taxonomy" id="614649"/>
    <lineage>
        <taxon>Bacteria</taxon>
        <taxon>Bacillati</taxon>
        <taxon>Bacillota</taxon>
        <taxon>Bacilli</taxon>
        <taxon>Bacillales</taxon>
        <taxon>Caryophanaceae</taxon>
        <taxon>Ureibacillus</taxon>
    </lineage>
</organism>
<gene>
    <name evidence="2" type="ORF">SAMN05877842_103104</name>
</gene>
<dbReference type="Proteomes" id="UP000219252">
    <property type="component" value="Unassembled WGS sequence"/>
</dbReference>